<dbReference type="EMBL" id="HACA01028677">
    <property type="protein sequence ID" value="CDW46038.1"/>
    <property type="molecule type" value="Transcribed_RNA"/>
</dbReference>
<dbReference type="AlphaFoldDB" id="A0A0K2VG57"/>
<feature type="non-terminal residue" evidence="2">
    <location>
        <position position="1"/>
    </location>
</feature>
<evidence type="ECO:0000256" key="1">
    <source>
        <dbReference type="SAM" id="Phobius"/>
    </source>
</evidence>
<keyword evidence="1" id="KW-0812">Transmembrane</keyword>
<reference evidence="2" key="1">
    <citation type="submission" date="2014-05" db="EMBL/GenBank/DDBJ databases">
        <authorList>
            <person name="Chronopoulou M."/>
        </authorList>
    </citation>
    <scope>NUCLEOTIDE SEQUENCE</scope>
    <source>
        <tissue evidence="2">Whole organism</tissue>
    </source>
</reference>
<proteinExistence type="predicted"/>
<organism evidence="2">
    <name type="scientific">Lepeophtheirus salmonis</name>
    <name type="common">Salmon louse</name>
    <name type="synonym">Caligus salmonis</name>
    <dbReference type="NCBI Taxonomy" id="72036"/>
    <lineage>
        <taxon>Eukaryota</taxon>
        <taxon>Metazoa</taxon>
        <taxon>Ecdysozoa</taxon>
        <taxon>Arthropoda</taxon>
        <taxon>Crustacea</taxon>
        <taxon>Multicrustacea</taxon>
        <taxon>Hexanauplia</taxon>
        <taxon>Copepoda</taxon>
        <taxon>Siphonostomatoida</taxon>
        <taxon>Caligidae</taxon>
        <taxon>Lepeophtheirus</taxon>
    </lineage>
</organism>
<feature type="transmembrane region" description="Helical" evidence="1">
    <location>
        <begin position="24"/>
        <end position="47"/>
    </location>
</feature>
<keyword evidence="1" id="KW-0472">Membrane</keyword>
<evidence type="ECO:0000313" key="2">
    <source>
        <dbReference type="EMBL" id="CDW49444.1"/>
    </source>
</evidence>
<name>A0A0K2VG57_LEPSM</name>
<accession>A0A0K2VG57</accession>
<sequence>KNEHNKEQPPLESWIAVEIEVDRLLFFFSYCLLVSLCLLLIISDVCVSLNLRILVLQDHWLLCCPRGHYIIEKDYYSIPKGLCSRFLG</sequence>
<protein>
    <submittedName>
        <fullName evidence="2">Uncharacterized protein</fullName>
    </submittedName>
</protein>
<keyword evidence="1" id="KW-1133">Transmembrane helix</keyword>
<dbReference type="EMBL" id="HACA01032083">
    <property type="protein sequence ID" value="CDW49444.1"/>
    <property type="molecule type" value="Transcribed_RNA"/>
</dbReference>